<dbReference type="Gene3D" id="3.90.660.10">
    <property type="match status" value="1"/>
</dbReference>
<dbReference type="Pfam" id="PF00494">
    <property type="entry name" value="SQS_PSY"/>
    <property type="match status" value="1"/>
</dbReference>
<sequence length="714" mass="79202">MNEGFSAYEDSQVEARKNSNLAFAFFCMEKDRARDMEVFYTYCRVLDDIADDSSTSAEQKIIALNDWKTKVENIYSGKPSKLSLLERQLRGVVMRRDVPKQYLLDIIDGVLRDTDSSPFETFADIKKYCYGVASAVGLASIYIFGFKNEKTKEFAESLGYALQFTNILRDVVFDWKTMHRVYIPRSEMEAFGVKPKDFESAELGENCKSLLKMMYFRAKHFFNRARNLLQPEDAKALAPALIMSDIYERILDKICACGFNISENVIKIPKFQKIFLALGAIYRAKKYSKKPPSNFGKAAVLGGGLAGLEAAVNLSLKGFEVDLFEAKASAGGRIAAIETPEFGRLDNGGHAVMGCYKNFFGFLDLIGAKNGSFKKPCERMRFLNPDGTSFCYEFPQNGSRFSIFKIPRIKGFKTLRNISMLLKIKFGLGGAMKGETVSEYLDRQRVGEMAKNLLWHPFCVSVQNTDISAASADMFVKSIKKSLLKGVRKSALILNEIPLVDIVFKNSKLYIEACGGSVNLSSRVSKINYGGGGVKSFEIGSETKGGYDFYVLALGRKQLAGLLPECPLKDAANAIESSPILNVYFSTSQKLFDEDFVALANSQIHWVFDRTKSGGKKRVYSITVSAFDGDFNPSAIREAVQSELEKYFGKIEICDFLPSLFKDATILSTSVAEALRPSPNGHFSNAVVCGDWLEAGGLPCTMESASASAKINGF</sequence>
<dbReference type="PROSITE" id="PS01044">
    <property type="entry name" value="SQUALEN_PHYTOEN_SYN_1"/>
    <property type="match status" value="1"/>
</dbReference>
<dbReference type="CDD" id="cd00683">
    <property type="entry name" value="Trans_IPPS_HH"/>
    <property type="match status" value="1"/>
</dbReference>
<organism evidence="3 4">
    <name type="scientific">Intestinicryptomonas porci</name>
    <dbReference type="NCBI Taxonomy" id="2926320"/>
    <lineage>
        <taxon>Bacteria</taxon>
        <taxon>Pseudomonadati</taxon>
        <taxon>Verrucomicrobiota</taxon>
        <taxon>Opitutia</taxon>
        <taxon>Opitutales</taxon>
        <taxon>Intestinicryptomonaceae</taxon>
        <taxon>Intestinicryptomonas</taxon>
    </lineage>
</organism>
<dbReference type="RefSeq" id="WP_370397560.1">
    <property type="nucleotide sequence ID" value="NZ_JALBUT010000009.1"/>
</dbReference>
<dbReference type="Pfam" id="PF01593">
    <property type="entry name" value="Amino_oxidase"/>
    <property type="match status" value="1"/>
</dbReference>
<keyword evidence="1" id="KW-0808">Transferase</keyword>
<gene>
    <name evidence="3" type="ORF">MOX91_07965</name>
</gene>
<dbReference type="SFLD" id="SFLDS00005">
    <property type="entry name" value="Isoprenoid_Synthase_Type_I"/>
    <property type="match status" value="1"/>
</dbReference>
<dbReference type="Gene3D" id="3.50.50.60">
    <property type="entry name" value="FAD/NAD(P)-binding domain"/>
    <property type="match status" value="2"/>
</dbReference>
<dbReference type="PROSITE" id="PS01045">
    <property type="entry name" value="SQUALEN_PHYTOEN_SYN_2"/>
    <property type="match status" value="1"/>
</dbReference>
<evidence type="ECO:0000259" key="2">
    <source>
        <dbReference type="Pfam" id="PF01593"/>
    </source>
</evidence>
<dbReference type="EMBL" id="JALBUT010000009">
    <property type="protein sequence ID" value="MDX8416107.1"/>
    <property type="molecule type" value="Genomic_DNA"/>
</dbReference>
<protein>
    <submittedName>
        <fullName evidence="3">Squalene/phytoene synthase family protein</fullName>
    </submittedName>
</protein>
<dbReference type="SUPFAM" id="SSF48576">
    <property type="entry name" value="Terpenoid synthases"/>
    <property type="match status" value="1"/>
</dbReference>
<dbReference type="InterPro" id="IPR044843">
    <property type="entry name" value="Trans_IPPS_bact-type"/>
</dbReference>
<evidence type="ECO:0000256" key="1">
    <source>
        <dbReference type="ARBA" id="ARBA00022679"/>
    </source>
</evidence>
<dbReference type="SFLD" id="SFLDG01018">
    <property type="entry name" value="Squalene/Phytoene_Synthase_Lik"/>
    <property type="match status" value="1"/>
</dbReference>
<feature type="domain" description="Amine oxidase" evidence="2">
    <location>
        <begin position="305"/>
        <end position="710"/>
    </location>
</feature>
<dbReference type="Gene3D" id="1.10.600.10">
    <property type="entry name" value="Farnesyl Diphosphate Synthase"/>
    <property type="match status" value="1"/>
</dbReference>
<dbReference type="InterPro" id="IPR019845">
    <property type="entry name" value="Squalene/phytoene_synthase_CS"/>
</dbReference>
<dbReference type="InterPro" id="IPR036188">
    <property type="entry name" value="FAD/NAD-bd_sf"/>
</dbReference>
<evidence type="ECO:0000313" key="3">
    <source>
        <dbReference type="EMBL" id="MDX8416107.1"/>
    </source>
</evidence>
<keyword evidence="4" id="KW-1185">Reference proteome</keyword>
<comment type="caution">
    <text evidence="3">The sequence shown here is derived from an EMBL/GenBank/DDBJ whole genome shotgun (WGS) entry which is preliminary data.</text>
</comment>
<name>A0ABU4WHS1_9BACT</name>
<evidence type="ECO:0000313" key="4">
    <source>
        <dbReference type="Proteomes" id="UP001275932"/>
    </source>
</evidence>
<dbReference type="PANTHER" id="PTHR31480">
    <property type="entry name" value="BIFUNCTIONAL LYCOPENE CYCLASE/PHYTOENE SYNTHASE"/>
    <property type="match status" value="1"/>
</dbReference>
<dbReference type="SUPFAM" id="SSF51905">
    <property type="entry name" value="FAD/NAD(P)-binding domain"/>
    <property type="match status" value="1"/>
</dbReference>
<dbReference type="InterPro" id="IPR002937">
    <property type="entry name" value="Amino_oxidase"/>
</dbReference>
<accession>A0ABU4WHS1</accession>
<proteinExistence type="predicted"/>
<dbReference type="InterPro" id="IPR008949">
    <property type="entry name" value="Isoprenoid_synthase_dom_sf"/>
</dbReference>
<reference evidence="3 4" key="1">
    <citation type="submission" date="2022-03" db="EMBL/GenBank/DDBJ databases">
        <title>Novel taxa within the pig intestine.</title>
        <authorList>
            <person name="Wylensek D."/>
            <person name="Bishof K."/>
            <person name="Afrizal A."/>
            <person name="Clavel T."/>
        </authorList>
    </citation>
    <scope>NUCLEOTIDE SEQUENCE [LARGE SCALE GENOMIC DNA]</scope>
    <source>
        <strain evidence="3 4">CLA-KB-P66</strain>
    </source>
</reference>
<dbReference type="SFLD" id="SFLDG01212">
    <property type="entry name" value="Phytoene_synthase_like"/>
    <property type="match status" value="1"/>
</dbReference>
<dbReference type="Proteomes" id="UP001275932">
    <property type="component" value="Unassembled WGS sequence"/>
</dbReference>
<dbReference type="InterPro" id="IPR002060">
    <property type="entry name" value="Squ/phyt_synthse"/>
</dbReference>
<dbReference type="InterPro" id="IPR033904">
    <property type="entry name" value="Trans_IPPS_HH"/>
</dbReference>